<comment type="caution">
    <text evidence="1">The sequence shown here is derived from an EMBL/GenBank/DDBJ whole genome shotgun (WGS) entry which is preliminary data.</text>
</comment>
<reference evidence="1 2" key="1">
    <citation type="journal article" date="2018" name="Sci. Rep.">
        <title>Genomic signatures of local adaptation to the degree of environmental predictability in rotifers.</title>
        <authorList>
            <person name="Franch-Gras L."/>
            <person name="Hahn C."/>
            <person name="Garcia-Roger E.M."/>
            <person name="Carmona M.J."/>
            <person name="Serra M."/>
            <person name="Gomez A."/>
        </authorList>
    </citation>
    <scope>NUCLEOTIDE SEQUENCE [LARGE SCALE GENOMIC DNA]</scope>
    <source>
        <strain evidence="1">HYR1</strain>
    </source>
</reference>
<proteinExistence type="predicted"/>
<dbReference type="AlphaFoldDB" id="A0A3M7REC5"/>
<sequence>MEFLKSTVQMEEWIWTNGGRKRGGILRCRIFERRPDFLLIVTMNKILRIRLLLEMIRSHFLMERSSKAPEDWGA</sequence>
<accession>A0A3M7REC5</accession>
<keyword evidence="2" id="KW-1185">Reference proteome</keyword>
<organism evidence="1 2">
    <name type="scientific">Brachionus plicatilis</name>
    <name type="common">Marine rotifer</name>
    <name type="synonym">Brachionus muelleri</name>
    <dbReference type="NCBI Taxonomy" id="10195"/>
    <lineage>
        <taxon>Eukaryota</taxon>
        <taxon>Metazoa</taxon>
        <taxon>Spiralia</taxon>
        <taxon>Gnathifera</taxon>
        <taxon>Rotifera</taxon>
        <taxon>Eurotatoria</taxon>
        <taxon>Monogononta</taxon>
        <taxon>Pseudotrocha</taxon>
        <taxon>Ploima</taxon>
        <taxon>Brachionidae</taxon>
        <taxon>Brachionus</taxon>
    </lineage>
</organism>
<dbReference type="EMBL" id="REGN01003599">
    <property type="protein sequence ID" value="RNA21784.1"/>
    <property type="molecule type" value="Genomic_DNA"/>
</dbReference>
<protein>
    <submittedName>
        <fullName evidence="1">Uncharacterized protein</fullName>
    </submittedName>
</protein>
<name>A0A3M7REC5_BRAPC</name>
<dbReference type="Proteomes" id="UP000276133">
    <property type="component" value="Unassembled WGS sequence"/>
</dbReference>
<evidence type="ECO:0000313" key="1">
    <source>
        <dbReference type="EMBL" id="RNA21784.1"/>
    </source>
</evidence>
<evidence type="ECO:0000313" key="2">
    <source>
        <dbReference type="Proteomes" id="UP000276133"/>
    </source>
</evidence>
<gene>
    <name evidence="1" type="ORF">BpHYR1_007114</name>
</gene>